<comment type="similarity">
    <text evidence="2 8">Belongs to the PHP hydrolase family. HisK subfamily.</text>
</comment>
<dbReference type="GO" id="GO:0004401">
    <property type="term" value="F:histidinol-phosphatase activity"/>
    <property type="evidence" value="ECO:0007669"/>
    <property type="project" value="UniProtKB-UniRule"/>
</dbReference>
<dbReference type="GO" id="GO:0000105">
    <property type="term" value="P:L-histidine biosynthetic process"/>
    <property type="evidence" value="ECO:0007669"/>
    <property type="project" value="UniProtKB-UniRule"/>
</dbReference>
<comment type="pathway">
    <text evidence="1 8">Amino-acid biosynthesis; L-histidine biosynthesis; L-histidine from 5-phospho-alpha-D-ribose 1-diphosphate: step 8/9.</text>
</comment>
<dbReference type="SMART" id="SM00481">
    <property type="entry name" value="POLIIIAc"/>
    <property type="match status" value="1"/>
</dbReference>
<dbReference type="SUPFAM" id="SSF89550">
    <property type="entry name" value="PHP domain-like"/>
    <property type="match status" value="1"/>
</dbReference>
<evidence type="ECO:0000256" key="6">
    <source>
        <dbReference type="ARBA" id="ARBA00023102"/>
    </source>
</evidence>
<name>A0A919RZU0_9CLOT</name>
<evidence type="ECO:0000256" key="5">
    <source>
        <dbReference type="ARBA" id="ARBA00022801"/>
    </source>
</evidence>
<dbReference type="PANTHER" id="PTHR21039:SF0">
    <property type="entry name" value="HISTIDINOL-PHOSPHATASE"/>
    <property type="match status" value="1"/>
</dbReference>
<accession>A0A919RZU0</accession>
<comment type="catalytic activity">
    <reaction evidence="7 8">
        <text>L-histidinol phosphate + H2O = L-histidinol + phosphate</text>
        <dbReference type="Rhea" id="RHEA:14465"/>
        <dbReference type="ChEBI" id="CHEBI:15377"/>
        <dbReference type="ChEBI" id="CHEBI:43474"/>
        <dbReference type="ChEBI" id="CHEBI:57699"/>
        <dbReference type="ChEBI" id="CHEBI:57980"/>
        <dbReference type="EC" id="3.1.3.15"/>
    </reaction>
</comment>
<keyword evidence="5 8" id="KW-0378">Hydrolase</keyword>
<dbReference type="GO" id="GO:0005737">
    <property type="term" value="C:cytoplasm"/>
    <property type="evidence" value="ECO:0007669"/>
    <property type="project" value="TreeGrafter"/>
</dbReference>
<evidence type="ECO:0000313" key="11">
    <source>
        <dbReference type="Proteomes" id="UP000679179"/>
    </source>
</evidence>
<gene>
    <name evidence="10" type="ORF">CPJCM30710_06640</name>
</gene>
<dbReference type="InterPro" id="IPR016195">
    <property type="entry name" value="Pol/histidinol_Pase-like"/>
</dbReference>
<dbReference type="RefSeq" id="WP_212902747.1">
    <property type="nucleotide sequence ID" value="NZ_BOPZ01000004.1"/>
</dbReference>
<dbReference type="EMBL" id="BOPZ01000004">
    <property type="protein sequence ID" value="GIM27998.1"/>
    <property type="molecule type" value="Genomic_DNA"/>
</dbReference>
<evidence type="ECO:0000259" key="9">
    <source>
        <dbReference type="SMART" id="SM00481"/>
    </source>
</evidence>
<keyword evidence="4 8" id="KW-0028">Amino-acid biosynthesis</keyword>
<dbReference type="PANTHER" id="PTHR21039">
    <property type="entry name" value="HISTIDINOL PHOSPHATASE-RELATED"/>
    <property type="match status" value="1"/>
</dbReference>
<feature type="domain" description="Polymerase/histidinol phosphatase N-terminal" evidence="9">
    <location>
        <begin position="5"/>
        <end position="86"/>
    </location>
</feature>
<dbReference type="Proteomes" id="UP000679179">
    <property type="component" value="Unassembled WGS sequence"/>
</dbReference>
<evidence type="ECO:0000256" key="4">
    <source>
        <dbReference type="ARBA" id="ARBA00022605"/>
    </source>
</evidence>
<sequence>MNYLYDYHIHTTYSVDGKNTLLEVCKSAVEKGLKEIAITDHFEPTSKDEKYEIYKPNNLLLEVAEANEIFRGKLKVKVGVELGQPHLFSSTSQALVNSVPFDYVVGSVHKLPGDIDVNEIDYNSVALEEICQIYINQVKKLVINADFNCVGHIDLIKRYSTDIYKSRITLMMQQELLKQIFKILILKGKGIELNTSGLRQAPKETMPGIDVLKLYHELGGEILTIGSDAHCANDVGKDLETGIEIARQAGFKYLTLFSNRIPEWIMISDKKNFYYIGRSKNII</sequence>
<dbReference type="InterPro" id="IPR004013">
    <property type="entry name" value="PHP_dom"/>
</dbReference>
<evidence type="ECO:0000256" key="1">
    <source>
        <dbReference type="ARBA" id="ARBA00004970"/>
    </source>
</evidence>
<evidence type="ECO:0000256" key="8">
    <source>
        <dbReference type="RuleBase" id="RU366003"/>
    </source>
</evidence>
<dbReference type="Pfam" id="PF02811">
    <property type="entry name" value="PHP"/>
    <property type="match status" value="1"/>
</dbReference>
<evidence type="ECO:0000256" key="2">
    <source>
        <dbReference type="ARBA" id="ARBA00009152"/>
    </source>
</evidence>
<protein>
    <recommendedName>
        <fullName evidence="3 8">Histidinol-phosphatase</fullName>
        <shortName evidence="8">HolPase</shortName>
        <ecNumber evidence="3 8">3.1.3.15</ecNumber>
    </recommendedName>
</protein>
<dbReference type="NCBIfam" id="TIGR01856">
    <property type="entry name" value="hisJ_fam"/>
    <property type="match status" value="1"/>
</dbReference>
<dbReference type="EC" id="3.1.3.15" evidence="3 8"/>
<proteinExistence type="inferred from homology"/>
<evidence type="ECO:0000256" key="3">
    <source>
        <dbReference type="ARBA" id="ARBA00013085"/>
    </source>
</evidence>
<organism evidence="10 11">
    <name type="scientific">Clostridium polyendosporum</name>
    <dbReference type="NCBI Taxonomy" id="69208"/>
    <lineage>
        <taxon>Bacteria</taxon>
        <taxon>Bacillati</taxon>
        <taxon>Bacillota</taxon>
        <taxon>Clostridia</taxon>
        <taxon>Eubacteriales</taxon>
        <taxon>Clostridiaceae</taxon>
        <taxon>Clostridium</taxon>
    </lineage>
</organism>
<keyword evidence="11" id="KW-1185">Reference proteome</keyword>
<evidence type="ECO:0000256" key="7">
    <source>
        <dbReference type="ARBA" id="ARBA00049158"/>
    </source>
</evidence>
<reference evidence="10" key="1">
    <citation type="submission" date="2021-03" db="EMBL/GenBank/DDBJ databases">
        <title>Taxonomic study of Clostridium polyendosporum from meadow-gley soil under rice.</title>
        <authorList>
            <person name="Kobayashi H."/>
            <person name="Tanizawa Y."/>
            <person name="Yagura M."/>
        </authorList>
    </citation>
    <scope>NUCLEOTIDE SEQUENCE</scope>
    <source>
        <strain evidence="10">JCM 30710</strain>
    </source>
</reference>
<comment type="caution">
    <text evidence="10">The sequence shown here is derived from an EMBL/GenBank/DDBJ whole genome shotgun (WGS) entry which is preliminary data.</text>
</comment>
<dbReference type="AlphaFoldDB" id="A0A919RZU0"/>
<evidence type="ECO:0000313" key="10">
    <source>
        <dbReference type="EMBL" id="GIM27998.1"/>
    </source>
</evidence>
<dbReference type="Gene3D" id="3.20.20.140">
    <property type="entry name" value="Metal-dependent hydrolases"/>
    <property type="match status" value="1"/>
</dbReference>
<dbReference type="InterPro" id="IPR003141">
    <property type="entry name" value="Pol/His_phosphatase_N"/>
</dbReference>
<keyword evidence="6 8" id="KW-0368">Histidine biosynthesis</keyword>
<dbReference type="InterPro" id="IPR010140">
    <property type="entry name" value="Histidinol_P_phosphatase_HisJ"/>
</dbReference>